<dbReference type="OrthoDB" id="9810880at2"/>
<dbReference type="InterPro" id="IPR013749">
    <property type="entry name" value="PM/HMP-P_kinase-1"/>
</dbReference>
<dbReference type="EC" id="2.7.1.49" evidence="2"/>
<dbReference type="UniPathway" id="UPA00060">
    <property type="reaction ID" value="UER00138"/>
</dbReference>
<proteinExistence type="predicted"/>
<dbReference type="InterPro" id="IPR004399">
    <property type="entry name" value="HMP/HMP-P_kinase_dom"/>
</dbReference>
<sequence length="251" mass="26009">MTTARPPRILTIAGSDSGGGAGIQADIRTITHLGGHAMTAVTAVTAQNSMGVTAVEVMPPDMVLAQISAVSDDIGIDAIKIGMLGGADIISAVSASLKDLTPLPVVLDPVMVATSGASLADDKTIEAFSEIIPHVSLVTPNRHEMDRLGGEQVIVNFDVPFLVKGGHDDGDLLADRLIDRNGLIASWEGARIDTRHDHGTGCTLSAAIATFLGHGQPMEEAISLSRDHVRNSLQCAPGYGAGHGPMGMPER</sequence>
<evidence type="ECO:0000256" key="1">
    <source>
        <dbReference type="ARBA" id="ARBA00004948"/>
    </source>
</evidence>
<dbReference type="GO" id="GO:0009228">
    <property type="term" value="P:thiamine biosynthetic process"/>
    <property type="evidence" value="ECO:0007669"/>
    <property type="project" value="InterPro"/>
</dbReference>
<dbReference type="Proteomes" id="UP000185192">
    <property type="component" value="Unassembled WGS sequence"/>
</dbReference>
<dbReference type="GO" id="GO:0009229">
    <property type="term" value="P:thiamine diphosphate biosynthetic process"/>
    <property type="evidence" value="ECO:0007669"/>
    <property type="project" value="UniProtKB-UniPathway"/>
</dbReference>
<dbReference type="CDD" id="cd01169">
    <property type="entry name" value="HMPP_kinase"/>
    <property type="match status" value="1"/>
</dbReference>
<feature type="domain" description="Pyridoxamine kinase/Phosphomethylpyrimidine kinase" evidence="3">
    <location>
        <begin position="16"/>
        <end position="246"/>
    </location>
</feature>
<dbReference type="EMBL" id="FSQW01000002">
    <property type="protein sequence ID" value="SIN87569.1"/>
    <property type="molecule type" value="Genomic_DNA"/>
</dbReference>
<dbReference type="InterPro" id="IPR029056">
    <property type="entry name" value="Ribokinase-like"/>
</dbReference>
<dbReference type="GO" id="GO:0005829">
    <property type="term" value="C:cytosol"/>
    <property type="evidence" value="ECO:0007669"/>
    <property type="project" value="TreeGrafter"/>
</dbReference>
<evidence type="ECO:0000259" key="3">
    <source>
        <dbReference type="Pfam" id="PF08543"/>
    </source>
</evidence>
<dbReference type="AlphaFoldDB" id="A0A1N6EWZ3"/>
<keyword evidence="4" id="KW-0808">Transferase</keyword>
<evidence type="ECO:0000313" key="5">
    <source>
        <dbReference type="Proteomes" id="UP000185192"/>
    </source>
</evidence>
<comment type="pathway">
    <text evidence="1">Cofactor biosynthesis; thiamine diphosphate biosynthesis.</text>
</comment>
<dbReference type="Pfam" id="PF08543">
    <property type="entry name" value="Phos_pyr_kin"/>
    <property type="match status" value="1"/>
</dbReference>
<organism evidence="4 5">
    <name type="scientific">Parasphingorhabdus marina DSM 22363</name>
    <dbReference type="NCBI Taxonomy" id="1123272"/>
    <lineage>
        <taxon>Bacteria</taxon>
        <taxon>Pseudomonadati</taxon>
        <taxon>Pseudomonadota</taxon>
        <taxon>Alphaproteobacteria</taxon>
        <taxon>Sphingomonadales</taxon>
        <taxon>Sphingomonadaceae</taxon>
        <taxon>Parasphingorhabdus</taxon>
    </lineage>
</organism>
<dbReference type="GO" id="GO:0008902">
    <property type="term" value="F:hydroxymethylpyrimidine kinase activity"/>
    <property type="evidence" value="ECO:0007669"/>
    <property type="project" value="UniProtKB-EC"/>
</dbReference>
<dbReference type="Gene3D" id="3.40.1190.20">
    <property type="match status" value="1"/>
</dbReference>
<name>A0A1N6EWZ3_9SPHN</name>
<dbReference type="SUPFAM" id="SSF53613">
    <property type="entry name" value="Ribokinase-like"/>
    <property type="match status" value="1"/>
</dbReference>
<dbReference type="STRING" id="1123272.SAMN02745824_2129"/>
<dbReference type="NCBIfam" id="TIGR00097">
    <property type="entry name" value="HMP-P_kinase"/>
    <property type="match status" value="1"/>
</dbReference>
<dbReference type="RefSeq" id="WP_074205216.1">
    <property type="nucleotide sequence ID" value="NZ_FSQW01000002.1"/>
</dbReference>
<reference evidence="5" key="1">
    <citation type="submission" date="2016-11" db="EMBL/GenBank/DDBJ databases">
        <authorList>
            <person name="Varghese N."/>
            <person name="Submissions S."/>
        </authorList>
    </citation>
    <scope>NUCLEOTIDE SEQUENCE [LARGE SCALE GENOMIC DNA]</scope>
    <source>
        <strain evidence="5">DSM 22363</strain>
    </source>
</reference>
<evidence type="ECO:0000313" key="4">
    <source>
        <dbReference type="EMBL" id="SIN87569.1"/>
    </source>
</evidence>
<keyword evidence="5" id="KW-1185">Reference proteome</keyword>
<dbReference type="PANTHER" id="PTHR20858">
    <property type="entry name" value="PHOSPHOMETHYLPYRIMIDINE KINASE"/>
    <property type="match status" value="1"/>
</dbReference>
<dbReference type="GO" id="GO:0008972">
    <property type="term" value="F:phosphomethylpyrimidine kinase activity"/>
    <property type="evidence" value="ECO:0007669"/>
    <property type="project" value="InterPro"/>
</dbReference>
<keyword evidence="4" id="KW-0418">Kinase</keyword>
<gene>
    <name evidence="4" type="ORF">SAMN02745824_2129</name>
</gene>
<accession>A0A1N6EWZ3</accession>
<protein>
    <recommendedName>
        <fullName evidence="2">hydroxymethylpyrimidine kinase</fullName>
        <ecNumber evidence="2">2.7.1.49</ecNumber>
    </recommendedName>
</protein>
<dbReference type="PANTHER" id="PTHR20858:SF17">
    <property type="entry name" value="HYDROXYMETHYLPYRIMIDINE_PHOSPHOMETHYLPYRIMIDINE KINASE THI20-RELATED"/>
    <property type="match status" value="1"/>
</dbReference>
<evidence type="ECO:0000256" key="2">
    <source>
        <dbReference type="ARBA" id="ARBA00012135"/>
    </source>
</evidence>